<dbReference type="InterPro" id="IPR007685">
    <property type="entry name" value="RelA_SpoT"/>
</dbReference>
<feature type="domain" description="RelA/SpoT" evidence="2">
    <location>
        <begin position="64"/>
        <end position="187"/>
    </location>
</feature>
<comment type="caution">
    <text evidence="3">The sequence shown here is derived from an EMBL/GenBank/DDBJ whole genome shotgun (WGS) entry which is preliminary data.</text>
</comment>
<organism evidence="3 4">
    <name type="scientific">Clostridium moniliforme</name>
    <dbReference type="NCBI Taxonomy" id="39489"/>
    <lineage>
        <taxon>Bacteria</taxon>
        <taxon>Bacillati</taxon>
        <taxon>Bacillota</taxon>
        <taxon>Clostridia</taxon>
        <taxon>Eubacteriales</taxon>
        <taxon>Clostridiaceae</taxon>
        <taxon>Clostridium</taxon>
    </lineage>
</organism>
<dbReference type="InterPro" id="IPR052366">
    <property type="entry name" value="GTP_Pyrophosphokinase"/>
</dbReference>
<evidence type="ECO:0000313" key="3">
    <source>
        <dbReference type="EMBL" id="MBP1889660.1"/>
    </source>
</evidence>
<keyword evidence="3" id="KW-0808">Transferase</keyword>
<keyword evidence="4" id="KW-1185">Reference proteome</keyword>
<gene>
    <name evidence="3" type="ORF">J2Z53_001243</name>
</gene>
<dbReference type="CDD" id="cd05399">
    <property type="entry name" value="NT_Rel-Spo_like"/>
    <property type="match status" value="1"/>
</dbReference>
<dbReference type="SMART" id="SM00954">
    <property type="entry name" value="RelA_SpoT"/>
    <property type="match status" value="1"/>
</dbReference>
<evidence type="ECO:0000259" key="2">
    <source>
        <dbReference type="SMART" id="SM00954"/>
    </source>
</evidence>
<comment type="pathway">
    <text evidence="1">Purine metabolism; ppGpp biosynthesis; ppGpp from GTP: step 1/2.</text>
</comment>
<dbReference type="Gene3D" id="1.10.287.860">
    <property type="entry name" value="Nucleotidyltransferase"/>
    <property type="match status" value="1"/>
</dbReference>
<name>A0ABS4F092_9CLOT</name>
<reference evidence="3 4" key="1">
    <citation type="submission" date="2021-03" db="EMBL/GenBank/DDBJ databases">
        <title>Genomic Encyclopedia of Type Strains, Phase IV (KMG-IV): sequencing the most valuable type-strain genomes for metagenomic binning, comparative biology and taxonomic classification.</title>
        <authorList>
            <person name="Goeker M."/>
        </authorList>
    </citation>
    <scope>NUCLEOTIDE SEQUENCE [LARGE SCALE GENOMIC DNA]</scope>
    <source>
        <strain evidence="3 4">DSM 3984</strain>
    </source>
</reference>
<dbReference type="PANTHER" id="PTHR47837:SF2">
    <property type="entry name" value="GTP PYROPHOSPHOKINASE YWAC"/>
    <property type="match status" value="1"/>
</dbReference>
<evidence type="ECO:0000256" key="1">
    <source>
        <dbReference type="ARBA" id="ARBA00004976"/>
    </source>
</evidence>
<dbReference type="Pfam" id="PF04607">
    <property type="entry name" value="RelA_SpoT"/>
    <property type="match status" value="1"/>
</dbReference>
<dbReference type="SUPFAM" id="SSF81301">
    <property type="entry name" value="Nucleotidyltransferase"/>
    <property type="match status" value="1"/>
</dbReference>
<sequence>MSNIIYGKEKSLSKDISKKEKLLTWRDILIIYDFAIQEVNTKINILNSEFKNLHDYNPIEHIKTRVKKPKSIIQKLINKGIEPTVENAIKNINDIAGVRIICSFTDDIYRIFEILANQNDINVVQIKDYIKHPKKNGYRSLHVLITIPVFLSTGTKNVPVEIQIRTIAMDFWASLEHKIYYKYRNKTFDNISDELKECADMITLLDNKMSDIRNEIKKIEE</sequence>
<dbReference type="PANTHER" id="PTHR47837">
    <property type="entry name" value="GTP PYROPHOSPHOKINASE YJBM"/>
    <property type="match status" value="1"/>
</dbReference>
<dbReference type="Gene3D" id="3.30.460.10">
    <property type="entry name" value="Beta Polymerase, domain 2"/>
    <property type="match status" value="1"/>
</dbReference>
<evidence type="ECO:0000313" key="4">
    <source>
        <dbReference type="Proteomes" id="UP000783390"/>
    </source>
</evidence>
<dbReference type="InterPro" id="IPR043519">
    <property type="entry name" value="NT_sf"/>
</dbReference>
<dbReference type="EMBL" id="JAGGJZ010000003">
    <property type="protein sequence ID" value="MBP1889660.1"/>
    <property type="molecule type" value="Genomic_DNA"/>
</dbReference>
<protein>
    <submittedName>
        <fullName evidence="3">GTP pyrophosphokinase</fullName>
        <ecNumber evidence="3">2.7.6.5</ecNumber>
    </submittedName>
</protein>
<dbReference type="GO" id="GO:0008728">
    <property type="term" value="F:GTP diphosphokinase activity"/>
    <property type="evidence" value="ECO:0007669"/>
    <property type="project" value="UniProtKB-EC"/>
</dbReference>
<dbReference type="RefSeq" id="WP_327786701.1">
    <property type="nucleotide sequence ID" value="NZ_JAGGJZ010000003.1"/>
</dbReference>
<dbReference type="Proteomes" id="UP000783390">
    <property type="component" value="Unassembled WGS sequence"/>
</dbReference>
<accession>A0ABS4F092</accession>
<dbReference type="EC" id="2.7.6.5" evidence="3"/>
<proteinExistence type="predicted"/>